<evidence type="ECO:0000259" key="3">
    <source>
        <dbReference type="Pfam" id="PF13556"/>
    </source>
</evidence>
<dbReference type="Gene3D" id="1.10.10.2840">
    <property type="entry name" value="PucR C-terminal helix-turn-helix domain"/>
    <property type="match status" value="1"/>
</dbReference>
<evidence type="ECO:0000256" key="1">
    <source>
        <dbReference type="ARBA" id="ARBA00006754"/>
    </source>
</evidence>
<dbReference type="PANTHER" id="PTHR33744">
    <property type="entry name" value="CARBOHYDRATE DIACID REGULATOR"/>
    <property type="match status" value="1"/>
</dbReference>
<dbReference type="AlphaFoldDB" id="A0A1H3UHR2"/>
<proteinExistence type="inferred from homology"/>
<dbReference type="InterPro" id="IPR051448">
    <property type="entry name" value="CdaR-like_regulators"/>
</dbReference>
<organism evidence="5 6">
    <name type="scientific">Evansella caseinilytica</name>
    <dbReference type="NCBI Taxonomy" id="1503961"/>
    <lineage>
        <taxon>Bacteria</taxon>
        <taxon>Bacillati</taxon>
        <taxon>Bacillota</taxon>
        <taxon>Bacilli</taxon>
        <taxon>Bacillales</taxon>
        <taxon>Bacillaceae</taxon>
        <taxon>Evansella</taxon>
    </lineage>
</organism>
<sequence length="380" mass="43290">MLSEQLAMDIVTRTMSILKKNVNVMDRSGTIIGSGDATRVGHLHDGARKVIEHQETVEISSAEAGEWSGSKPGINLPIRFHSDIVGVIGVTGEPEEIRNYSKLVQMGAELTLEQAFLTKEIQRSERIRDEVFSHLLLGSDAEQEYMMERARSLQVNIHETYSVVIIALPREQKNDSSMEMLEKWVKTWLVPGDELIHLYTNNYVVLKKKAPPLLTTDEKFVEFMEQKAKNLPFNNPMITVGPFSEGIVGWRQSFQTAKTMKETAEALYPQGGVWDQNKLGLATLCYRFLKETNKDSLAMIDRYRRLLSDNDGEELQRTFLTYLEENGEMAKTAEKLFIHRNTLSYRLEKIHIITGKNPKNLLDLLELKLGQLLYSLAAKQ</sequence>
<evidence type="ECO:0000313" key="5">
    <source>
        <dbReference type="EMBL" id="SDZ61159.1"/>
    </source>
</evidence>
<gene>
    <name evidence="5" type="ORF">SAMN05421736_12111</name>
</gene>
<dbReference type="Pfam" id="PF13556">
    <property type="entry name" value="HTH_30"/>
    <property type="match status" value="1"/>
</dbReference>
<evidence type="ECO:0000259" key="2">
    <source>
        <dbReference type="Pfam" id="PF05651"/>
    </source>
</evidence>
<evidence type="ECO:0000313" key="6">
    <source>
        <dbReference type="Proteomes" id="UP000198935"/>
    </source>
</evidence>
<reference evidence="6" key="1">
    <citation type="submission" date="2016-10" db="EMBL/GenBank/DDBJ databases">
        <authorList>
            <person name="Varghese N."/>
            <person name="Submissions S."/>
        </authorList>
    </citation>
    <scope>NUCLEOTIDE SEQUENCE [LARGE SCALE GENOMIC DNA]</scope>
    <source>
        <strain evidence="6">SP</strain>
    </source>
</reference>
<dbReference type="EMBL" id="FNPI01000021">
    <property type="protein sequence ID" value="SDZ61159.1"/>
    <property type="molecule type" value="Genomic_DNA"/>
</dbReference>
<dbReference type="STRING" id="1503961.SAMN05421736_12111"/>
<dbReference type="InterPro" id="IPR025736">
    <property type="entry name" value="PucR_C-HTH_dom"/>
</dbReference>
<feature type="domain" description="Putative sugar diacid recognition" evidence="2">
    <location>
        <begin position="2"/>
        <end position="135"/>
    </location>
</feature>
<name>A0A1H3UHR2_9BACI</name>
<evidence type="ECO:0000259" key="4">
    <source>
        <dbReference type="Pfam" id="PF17853"/>
    </source>
</evidence>
<comment type="similarity">
    <text evidence="1">Belongs to the CdaR family.</text>
</comment>
<accession>A0A1H3UHR2</accession>
<dbReference type="InterPro" id="IPR008599">
    <property type="entry name" value="Diacid_rec"/>
</dbReference>
<dbReference type="InterPro" id="IPR009057">
    <property type="entry name" value="Homeodomain-like_sf"/>
</dbReference>
<dbReference type="Pfam" id="PF17853">
    <property type="entry name" value="GGDEF_2"/>
    <property type="match status" value="1"/>
</dbReference>
<dbReference type="SUPFAM" id="SSF46689">
    <property type="entry name" value="Homeodomain-like"/>
    <property type="match status" value="1"/>
</dbReference>
<feature type="domain" description="PucR C-terminal helix-turn-helix" evidence="3">
    <location>
        <begin position="316"/>
        <end position="369"/>
    </location>
</feature>
<protein>
    <submittedName>
        <fullName evidence="5">Carbohydrate diacid regulator</fullName>
    </submittedName>
</protein>
<dbReference type="Pfam" id="PF05651">
    <property type="entry name" value="Diacid_rec"/>
    <property type="match status" value="1"/>
</dbReference>
<keyword evidence="6" id="KW-1185">Reference proteome</keyword>
<feature type="domain" description="CdaR GGDEF-like" evidence="4">
    <location>
        <begin position="144"/>
        <end position="259"/>
    </location>
</feature>
<dbReference type="InterPro" id="IPR042070">
    <property type="entry name" value="PucR_C-HTH_sf"/>
</dbReference>
<dbReference type="InterPro" id="IPR041522">
    <property type="entry name" value="CdaR_GGDEF"/>
</dbReference>
<dbReference type="Proteomes" id="UP000198935">
    <property type="component" value="Unassembled WGS sequence"/>
</dbReference>
<dbReference type="PANTHER" id="PTHR33744:SF15">
    <property type="entry name" value="CARBOHYDRATE DIACID REGULATOR"/>
    <property type="match status" value="1"/>
</dbReference>
<dbReference type="OrthoDB" id="9792148at2"/>